<dbReference type="InterPro" id="IPR001610">
    <property type="entry name" value="PAC"/>
</dbReference>
<feature type="domain" description="Response regulatory" evidence="16">
    <location>
        <begin position="1188"/>
        <end position="1306"/>
    </location>
</feature>
<dbReference type="InterPro" id="IPR003594">
    <property type="entry name" value="HATPase_dom"/>
</dbReference>
<evidence type="ECO:0000256" key="10">
    <source>
        <dbReference type="ARBA" id="ARBA00023012"/>
    </source>
</evidence>
<accession>A0ABT3RCQ8</accession>
<feature type="modified residue" description="Phosphohistidine" evidence="12">
    <location>
        <position position="1383"/>
    </location>
</feature>
<dbReference type="Pfam" id="PF02518">
    <property type="entry name" value="HATPase_c"/>
    <property type="match status" value="1"/>
</dbReference>
<dbReference type="InterPro" id="IPR004358">
    <property type="entry name" value="Sig_transdc_His_kin-like_C"/>
</dbReference>
<dbReference type="Gene3D" id="1.10.287.130">
    <property type="match status" value="1"/>
</dbReference>
<evidence type="ECO:0000313" key="21">
    <source>
        <dbReference type="Proteomes" id="UP001207228"/>
    </source>
</evidence>
<dbReference type="PROSITE" id="PS50112">
    <property type="entry name" value="PAS"/>
    <property type="match status" value="5"/>
</dbReference>
<dbReference type="EC" id="2.7.13.3" evidence="3"/>
<keyword evidence="9" id="KW-1133">Transmembrane helix</keyword>
<keyword evidence="6" id="KW-0812">Transmembrane</keyword>
<dbReference type="Pfam" id="PF08448">
    <property type="entry name" value="PAS_4"/>
    <property type="match status" value="3"/>
</dbReference>
<dbReference type="InterPro" id="IPR003661">
    <property type="entry name" value="HisK_dim/P_dom"/>
</dbReference>
<dbReference type="Pfam" id="PF00512">
    <property type="entry name" value="HisKA"/>
    <property type="match status" value="1"/>
</dbReference>
<dbReference type="Gene3D" id="3.40.50.2300">
    <property type="match status" value="1"/>
</dbReference>
<dbReference type="Pfam" id="PF00072">
    <property type="entry name" value="Response_reg"/>
    <property type="match status" value="1"/>
</dbReference>
<feature type="domain" description="PAC" evidence="18">
    <location>
        <begin position="247"/>
        <end position="300"/>
    </location>
</feature>
<evidence type="ECO:0000256" key="1">
    <source>
        <dbReference type="ARBA" id="ARBA00000085"/>
    </source>
</evidence>
<dbReference type="PANTHER" id="PTHR45339">
    <property type="entry name" value="HYBRID SIGNAL TRANSDUCTION HISTIDINE KINASE J"/>
    <property type="match status" value="1"/>
</dbReference>
<dbReference type="SMART" id="SM00086">
    <property type="entry name" value="PAC"/>
    <property type="match status" value="4"/>
</dbReference>
<comment type="caution">
    <text evidence="20">The sequence shown here is derived from an EMBL/GenBank/DDBJ whole genome shotgun (WGS) entry which is preliminary data.</text>
</comment>
<dbReference type="CDD" id="cd16922">
    <property type="entry name" value="HATPase_EvgS-ArcB-TorS-like"/>
    <property type="match status" value="1"/>
</dbReference>
<gene>
    <name evidence="20" type="ORF">OO017_04615</name>
</gene>
<evidence type="ECO:0000256" key="13">
    <source>
        <dbReference type="PROSITE-ProRule" id="PRU00169"/>
    </source>
</evidence>
<keyword evidence="8" id="KW-0067">ATP-binding</keyword>
<feature type="domain" description="PAS" evidence="17">
    <location>
        <begin position="431"/>
        <end position="501"/>
    </location>
</feature>
<evidence type="ECO:0000256" key="2">
    <source>
        <dbReference type="ARBA" id="ARBA00004651"/>
    </source>
</evidence>
<feature type="domain" description="PAS" evidence="17">
    <location>
        <begin position="168"/>
        <end position="245"/>
    </location>
</feature>
<dbReference type="PANTHER" id="PTHR45339:SF1">
    <property type="entry name" value="HYBRID SIGNAL TRANSDUCTION HISTIDINE KINASE J"/>
    <property type="match status" value="1"/>
</dbReference>
<dbReference type="InterPro" id="IPR001789">
    <property type="entry name" value="Sig_transdc_resp-reg_receiver"/>
</dbReference>
<keyword evidence="11" id="KW-0472">Membrane</keyword>
<evidence type="ECO:0000259" key="15">
    <source>
        <dbReference type="PROSITE" id="PS50109"/>
    </source>
</evidence>
<dbReference type="InterPro" id="IPR036641">
    <property type="entry name" value="HPT_dom_sf"/>
</dbReference>
<evidence type="ECO:0000259" key="16">
    <source>
        <dbReference type="PROSITE" id="PS50110"/>
    </source>
</evidence>
<dbReference type="InterPro" id="IPR036890">
    <property type="entry name" value="HATPase_C_sf"/>
</dbReference>
<dbReference type="SMART" id="SM00387">
    <property type="entry name" value="HATPase_c"/>
    <property type="match status" value="1"/>
</dbReference>
<evidence type="ECO:0000256" key="8">
    <source>
        <dbReference type="ARBA" id="ARBA00022840"/>
    </source>
</evidence>
<dbReference type="InterPro" id="IPR036097">
    <property type="entry name" value="HisK_dim/P_sf"/>
</dbReference>
<dbReference type="InterPro" id="IPR011006">
    <property type="entry name" value="CheY-like_superfamily"/>
</dbReference>
<dbReference type="SUPFAM" id="SSF55874">
    <property type="entry name" value="ATPase domain of HSP90 chaperone/DNA topoisomerase II/histidine kinase"/>
    <property type="match status" value="1"/>
</dbReference>
<comment type="subcellular location">
    <subcellularLocation>
        <location evidence="2">Cell membrane</location>
        <topology evidence="2">Multi-pass membrane protein</topology>
    </subcellularLocation>
</comment>
<dbReference type="Gene3D" id="1.20.120.160">
    <property type="entry name" value="HPT domain"/>
    <property type="match status" value="1"/>
</dbReference>
<dbReference type="SMART" id="SM00388">
    <property type="entry name" value="HisKA"/>
    <property type="match status" value="1"/>
</dbReference>
<dbReference type="SUPFAM" id="SSF52172">
    <property type="entry name" value="CheY-like"/>
    <property type="match status" value="1"/>
</dbReference>
<feature type="domain" description="PAC" evidence="18">
    <location>
        <begin position="621"/>
        <end position="676"/>
    </location>
</feature>
<dbReference type="InterPro" id="IPR013656">
    <property type="entry name" value="PAS_4"/>
</dbReference>
<dbReference type="SMART" id="SM00448">
    <property type="entry name" value="REC"/>
    <property type="match status" value="1"/>
</dbReference>
<protein>
    <recommendedName>
        <fullName evidence="3">histidine kinase</fullName>
        <ecNumber evidence="3">2.7.13.3</ecNumber>
    </recommendedName>
</protein>
<evidence type="ECO:0000256" key="3">
    <source>
        <dbReference type="ARBA" id="ARBA00012438"/>
    </source>
</evidence>
<dbReference type="Pfam" id="PF13426">
    <property type="entry name" value="PAS_9"/>
    <property type="match status" value="1"/>
</dbReference>
<dbReference type="Pfam" id="PF08447">
    <property type="entry name" value="PAS_3"/>
    <property type="match status" value="2"/>
</dbReference>
<dbReference type="SUPFAM" id="SSF47226">
    <property type="entry name" value="Histidine-containing phosphotransfer domain, HPT domain"/>
    <property type="match status" value="1"/>
</dbReference>
<dbReference type="InterPro" id="IPR000014">
    <property type="entry name" value="PAS"/>
</dbReference>
<dbReference type="CDD" id="cd17546">
    <property type="entry name" value="REC_hyHK_CKI1_RcsC-like"/>
    <property type="match status" value="1"/>
</dbReference>
<feature type="domain" description="PAS" evidence="17">
    <location>
        <begin position="677"/>
        <end position="748"/>
    </location>
</feature>
<dbReference type="Pfam" id="PF01627">
    <property type="entry name" value="Hpt"/>
    <property type="match status" value="1"/>
</dbReference>
<dbReference type="EMBL" id="JAPFQO010000002">
    <property type="protein sequence ID" value="MCX2739221.1"/>
    <property type="molecule type" value="Genomic_DNA"/>
</dbReference>
<keyword evidence="5 13" id="KW-0597">Phosphoprotein</keyword>
<evidence type="ECO:0000256" key="6">
    <source>
        <dbReference type="ARBA" id="ARBA00022692"/>
    </source>
</evidence>
<dbReference type="InterPro" id="IPR013655">
    <property type="entry name" value="PAS_fold_3"/>
</dbReference>
<sequence>MISKNELLQQLEEERSARKAAEELAQARFLELQKLQEQLKHQSNNRDKVAEPAPENKWIKLQAEVQHEYPNPVLRLGYDGEIRFANAAAEALVYGITQPRLEGLKRLLLMHIRHIEKIQGHKPASFDTCIASRHYHVLFYPAPHKAYFNIYMTDFTEQRNAESALRESQKLLRNIALTIPNIVYIYEIEEDTCIYINDQIQHLLGYNKRDLEKMEGQIFSQIVVPEQRSKVQEHTQRMKGAQDGEVVDIEYLVQTKEGSIKNLFCRESVFKRKDNGQVQLIIGSAEDVTQVRQQSYELLRQKEFYEAILNHIPSDVAVYNSNLQYLYVNPAAVGDNDVRSWIVGKTNEDYSILRNVPPNRMKSRTLNLHRVLEAKARVEFEERLVDRNGNESYHIRRLNPVLNQQGEVELIIGHGLNITELRLAQEEIIASEAKNRAILTAIPDLMFIIDKQGDYLDMKNGAQIHLLVPKENVVGNNIYNLLPSDLATTFMKLIAKVITTGQYESIDYSLELPEGLRHYEGRILKYSEDEVLTIIRDMTEEKQAALQVKEKNEFIRQVLDASSSLIYVKDAEGKLVLANQEFAKLFGKTLHDVLGNRSLDVHHNKDEAEFYLDIDRQVIQDLREIRVQERHTSIHGETLWFNTVKKPLITSDGKVNVLGISTNITEQRVANKRLKDSEELHRLLSENSKDMVSLHNLDGSYVYVSKAVEEILGYTQEELVQLKPEVIIHPDDINKIKEQVYREALQQKHNTTLQHRLIRKDDREIWVETNIRPILNEQGEPVKFQSAARNISQRRKSEEALKNSEKRYRDLINYSPAFICTHDLNGVIQSVNPYLLNMLGYTADEMIGHSLLDFFPKESEENFAAYLRQFGSMNLVDGILTILNKEKDVRYLYYKNYKVEEPNLAPYIIAIAQDITDRLRTEQELTRAKEAAEESARVKENFMANMSHEIRTPMNGILGMASLMRKTELDEAQQNYLNIIRQSAENLLVIINDILDIAKIEAGKLELEEIPFNLKETIQLAFQTFIYKAEEKEIGYVLQPLQLEHPMVIGDPYRLNQVLLNLLSNAIKFTEEGNVTLSCQVLDEEEDKLTIGVSVADTGIGIPPSKVDYIFEGFSQAYSSTTRKYGGTGLGLSISKTLIEMQHGRIWVESKEKNGSTFKFILSYQKSEEEIPVMQEEEIDYGSLGPLQVLLAEDNEINIFLAQSILEGWGMKVHVARNGREAVELVARHKYDVVLMDIQMPELSGIDATAEIRSLPDKANAEVPIIALTANALKGDAEKYLAAGMNDYISKPFEEDKLFMKLAALVPHKKKLSESQAVAEHTTAQPVAEPLFDLTLLHKISRGNEAFITRTKQLFIQSVPATVAEMQQKLHEAEWAGVSAAAHKLKSTIDTMRIEKLRDVVRNIESNAKSEENLQDIKADVEVLATVMEQVVKQLQTDLV</sequence>
<evidence type="ECO:0000259" key="19">
    <source>
        <dbReference type="PROSITE" id="PS50894"/>
    </source>
</evidence>
<feature type="domain" description="PAC" evidence="18">
    <location>
        <begin position="751"/>
        <end position="803"/>
    </location>
</feature>
<feature type="domain" description="PAC" evidence="18">
    <location>
        <begin position="378"/>
        <end position="430"/>
    </location>
</feature>
<name>A0ABT3RCQ8_9BACT</name>
<evidence type="ECO:0000313" key="20">
    <source>
        <dbReference type="EMBL" id="MCX2739221.1"/>
    </source>
</evidence>
<reference evidence="20 21" key="1">
    <citation type="submission" date="2022-11" db="EMBL/GenBank/DDBJ databases">
        <title>The characterization of three novel Bacteroidetes species and genomic analysis of their roles in tidal elemental geochemical cycles.</title>
        <authorList>
            <person name="Ma K.-J."/>
        </authorList>
    </citation>
    <scope>NUCLEOTIDE SEQUENCE [LARGE SCALE GENOMIC DNA]</scope>
    <source>
        <strain evidence="20 21">M82</strain>
    </source>
</reference>
<dbReference type="InterPro" id="IPR008207">
    <property type="entry name" value="Sig_transdc_His_kin_Hpt_dom"/>
</dbReference>
<keyword evidence="4" id="KW-1003">Cell membrane</keyword>
<feature type="coiled-coil region" evidence="14">
    <location>
        <begin position="4"/>
        <end position="38"/>
    </location>
</feature>
<keyword evidence="7" id="KW-0547">Nucleotide-binding</keyword>
<dbReference type="InterPro" id="IPR035965">
    <property type="entry name" value="PAS-like_dom_sf"/>
</dbReference>
<evidence type="ECO:0000256" key="5">
    <source>
        <dbReference type="ARBA" id="ARBA00022553"/>
    </source>
</evidence>
<feature type="domain" description="PAS" evidence="17">
    <location>
        <begin position="551"/>
        <end position="621"/>
    </location>
</feature>
<dbReference type="InterPro" id="IPR005467">
    <property type="entry name" value="His_kinase_dom"/>
</dbReference>
<evidence type="ECO:0000256" key="7">
    <source>
        <dbReference type="ARBA" id="ARBA00022741"/>
    </source>
</evidence>
<dbReference type="RefSeq" id="WP_266051277.1">
    <property type="nucleotide sequence ID" value="NZ_JAPFQO010000002.1"/>
</dbReference>
<dbReference type="PRINTS" id="PR00344">
    <property type="entry name" value="BCTRLSENSOR"/>
</dbReference>
<organism evidence="20 21">
    <name type="scientific">Pontibacter anaerobius</name>
    <dbReference type="NCBI Taxonomy" id="2993940"/>
    <lineage>
        <taxon>Bacteria</taxon>
        <taxon>Pseudomonadati</taxon>
        <taxon>Bacteroidota</taxon>
        <taxon>Cytophagia</taxon>
        <taxon>Cytophagales</taxon>
        <taxon>Hymenobacteraceae</taxon>
        <taxon>Pontibacter</taxon>
    </lineage>
</organism>
<keyword evidence="10" id="KW-0902">Two-component regulatory system</keyword>
<dbReference type="SMART" id="SM00091">
    <property type="entry name" value="PAS"/>
    <property type="match status" value="6"/>
</dbReference>
<evidence type="ECO:0000256" key="12">
    <source>
        <dbReference type="PROSITE-ProRule" id="PRU00110"/>
    </source>
</evidence>
<dbReference type="Gene3D" id="3.30.450.20">
    <property type="entry name" value="PAS domain"/>
    <property type="match status" value="6"/>
</dbReference>
<feature type="modified residue" description="4-aspartylphosphate" evidence="13">
    <location>
        <position position="1237"/>
    </location>
</feature>
<evidence type="ECO:0000259" key="17">
    <source>
        <dbReference type="PROSITE" id="PS50112"/>
    </source>
</evidence>
<evidence type="ECO:0000256" key="14">
    <source>
        <dbReference type="SAM" id="Coils"/>
    </source>
</evidence>
<dbReference type="InterPro" id="IPR000700">
    <property type="entry name" value="PAS-assoc_C"/>
</dbReference>
<dbReference type="Proteomes" id="UP001207228">
    <property type="component" value="Unassembled WGS sequence"/>
</dbReference>
<dbReference type="CDD" id="cd00082">
    <property type="entry name" value="HisKA"/>
    <property type="match status" value="1"/>
</dbReference>
<keyword evidence="14" id="KW-0175">Coiled coil</keyword>
<evidence type="ECO:0000256" key="11">
    <source>
        <dbReference type="ARBA" id="ARBA00023136"/>
    </source>
</evidence>
<dbReference type="PROSITE" id="PS50110">
    <property type="entry name" value="RESPONSE_REGULATORY"/>
    <property type="match status" value="1"/>
</dbReference>
<dbReference type="NCBIfam" id="TIGR00229">
    <property type="entry name" value="sensory_box"/>
    <property type="match status" value="4"/>
</dbReference>
<comment type="catalytic activity">
    <reaction evidence="1">
        <text>ATP + protein L-histidine = ADP + protein N-phospho-L-histidine.</text>
        <dbReference type="EC" id="2.7.13.3"/>
    </reaction>
</comment>
<dbReference type="PROSITE" id="PS50109">
    <property type="entry name" value="HIS_KIN"/>
    <property type="match status" value="1"/>
</dbReference>
<dbReference type="Gene3D" id="3.30.565.10">
    <property type="entry name" value="Histidine kinase-like ATPase, C-terminal domain"/>
    <property type="match status" value="1"/>
</dbReference>
<dbReference type="PROSITE" id="PS50113">
    <property type="entry name" value="PAC"/>
    <property type="match status" value="4"/>
</dbReference>
<feature type="domain" description="PAS" evidence="17">
    <location>
        <begin position="804"/>
        <end position="874"/>
    </location>
</feature>
<evidence type="ECO:0000256" key="9">
    <source>
        <dbReference type="ARBA" id="ARBA00022989"/>
    </source>
</evidence>
<proteinExistence type="predicted"/>
<keyword evidence="21" id="KW-1185">Reference proteome</keyword>
<dbReference type="SUPFAM" id="SSF55785">
    <property type="entry name" value="PYP-like sensor domain (PAS domain)"/>
    <property type="match status" value="6"/>
</dbReference>
<evidence type="ECO:0000256" key="4">
    <source>
        <dbReference type="ARBA" id="ARBA00022475"/>
    </source>
</evidence>
<dbReference type="PROSITE" id="PS50894">
    <property type="entry name" value="HPT"/>
    <property type="match status" value="1"/>
</dbReference>
<dbReference type="CDD" id="cd00130">
    <property type="entry name" value="PAS"/>
    <property type="match status" value="5"/>
</dbReference>
<dbReference type="SUPFAM" id="SSF47384">
    <property type="entry name" value="Homodimeric domain of signal transducing histidine kinase"/>
    <property type="match status" value="1"/>
</dbReference>
<evidence type="ECO:0000259" key="18">
    <source>
        <dbReference type="PROSITE" id="PS50113"/>
    </source>
</evidence>
<feature type="domain" description="HPt" evidence="19">
    <location>
        <begin position="1344"/>
        <end position="1438"/>
    </location>
</feature>
<feature type="domain" description="Histidine kinase" evidence="15">
    <location>
        <begin position="945"/>
        <end position="1166"/>
    </location>
</feature>